<dbReference type="Proteomes" id="UP000602381">
    <property type="component" value="Unassembled WGS sequence"/>
</dbReference>
<accession>A0ABQ2LCH0</accession>
<dbReference type="EMBL" id="BMOV01000003">
    <property type="protein sequence ID" value="GGO10431.1"/>
    <property type="molecule type" value="Genomic_DNA"/>
</dbReference>
<dbReference type="RefSeq" id="WP_150004829.1">
    <property type="nucleotide sequence ID" value="NZ_BMOV01000003.1"/>
</dbReference>
<organism evidence="1 2">
    <name type="scientific">Iodidimonas muriae</name>
    <dbReference type="NCBI Taxonomy" id="261467"/>
    <lineage>
        <taxon>Bacteria</taxon>
        <taxon>Pseudomonadati</taxon>
        <taxon>Pseudomonadota</taxon>
        <taxon>Alphaproteobacteria</taxon>
        <taxon>Iodidimonadales</taxon>
        <taxon>Iodidimonadaceae</taxon>
        <taxon>Iodidimonas</taxon>
    </lineage>
</organism>
<keyword evidence="2" id="KW-1185">Reference proteome</keyword>
<gene>
    <name evidence="1" type="ORF">GCM10007972_13240</name>
</gene>
<comment type="caution">
    <text evidence="1">The sequence shown here is derived from an EMBL/GenBank/DDBJ whole genome shotgun (WGS) entry which is preliminary data.</text>
</comment>
<evidence type="ECO:0000313" key="2">
    <source>
        <dbReference type="Proteomes" id="UP000602381"/>
    </source>
</evidence>
<protein>
    <submittedName>
        <fullName evidence="1">Uncharacterized protein</fullName>
    </submittedName>
</protein>
<proteinExistence type="predicted"/>
<name>A0ABQ2LCH0_9PROT</name>
<sequence>MKVLWIIDRLDGTKAKITTRESTEPVSGDGTIVDGIPVAIGSKVTTPLSGEFDKHDIVIAAKEQKN</sequence>
<reference evidence="2" key="1">
    <citation type="journal article" date="2019" name="Int. J. Syst. Evol. Microbiol.">
        <title>The Global Catalogue of Microorganisms (GCM) 10K type strain sequencing project: providing services to taxonomists for standard genome sequencing and annotation.</title>
        <authorList>
            <consortium name="The Broad Institute Genomics Platform"/>
            <consortium name="The Broad Institute Genome Sequencing Center for Infectious Disease"/>
            <person name="Wu L."/>
            <person name="Ma J."/>
        </authorList>
    </citation>
    <scope>NUCLEOTIDE SEQUENCE [LARGE SCALE GENOMIC DNA]</scope>
    <source>
        <strain evidence="2">JCM 17843</strain>
    </source>
</reference>
<evidence type="ECO:0000313" key="1">
    <source>
        <dbReference type="EMBL" id="GGO10431.1"/>
    </source>
</evidence>